<keyword evidence="2" id="KW-0342">GTP-binding</keyword>
<proteinExistence type="predicted"/>
<comment type="caution">
    <text evidence="3">The sequence shown here is derived from an EMBL/GenBank/DDBJ whole genome shotgun (WGS) entry which is preliminary data.</text>
</comment>
<keyword evidence="4" id="KW-1185">Reference proteome</keyword>
<dbReference type="Proteomes" id="UP000748531">
    <property type="component" value="Unassembled WGS sequence"/>
</dbReference>
<dbReference type="Pfam" id="PF00071">
    <property type="entry name" value="Ras"/>
    <property type="match status" value="1"/>
</dbReference>
<evidence type="ECO:0000256" key="2">
    <source>
        <dbReference type="ARBA" id="ARBA00023134"/>
    </source>
</evidence>
<evidence type="ECO:0000313" key="3">
    <source>
        <dbReference type="EMBL" id="KAF5395335.1"/>
    </source>
</evidence>
<evidence type="ECO:0000313" key="4">
    <source>
        <dbReference type="Proteomes" id="UP000748531"/>
    </source>
</evidence>
<sequence>MAERRLNSKLVLLGESAVGKSSIVLRFVKSQFSEYQEATIGAAFLTQTVMCGDPQRAVRFEIWDTAGNAFLFVFPTLTGHMVVGLGSSDFFRYSCIHRLEMNVSTTTLYEVIFNAQMVHFVPSFLCLFRSCDDVFFPKLQRPVI</sequence>
<dbReference type="PRINTS" id="PR00449">
    <property type="entry name" value="RASTRNSFRMNG"/>
</dbReference>
<organism evidence="3 4">
    <name type="scientific">Paragonimus heterotremus</name>
    <dbReference type="NCBI Taxonomy" id="100268"/>
    <lineage>
        <taxon>Eukaryota</taxon>
        <taxon>Metazoa</taxon>
        <taxon>Spiralia</taxon>
        <taxon>Lophotrochozoa</taxon>
        <taxon>Platyhelminthes</taxon>
        <taxon>Trematoda</taxon>
        <taxon>Digenea</taxon>
        <taxon>Plagiorchiida</taxon>
        <taxon>Troglotremata</taxon>
        <taxon>Troglotrematidae</taxon>
        <taxon>Paragonimus</taxon>
    </lineage>
</organism>
<reference evidence="3" key="1">
    <citation type="submission" date="2019-05" db="EMBL/GenBank/DDBJ databases">
        <title>Annotation for the trematode Paragonimus heterotremus.</title>
        <authorList>
            <person name="Choi Y.-J."/>
        </authorList>
    </citation>
    <scope>NUCLEOTIDE SEQUENCE</scope>
    <source>
        <strain evidence="3">LC</strain>
    </source>
</reference>
<gene>
    <name evidence="3" type="ORF">PHET_12374</name>
</gene>
<dbReference type="AlphaFoldDB" id="A0A8J4WLX5"/>
<dbReference type="GO" id="GO:0005525">
    <property type="term" value="F:GTP binding"/>
    <property type="evidence" value="ECO:0007669"/>
    <property type="project" value="UniProtKB-KW"/>
</dbReference>
<dbReference type="InterPro" id="IPR027417">
    <property type="entry name" value="P-loop_NTPase"/>
</dbReference>
<accession>A0A8J4WLX5</accession>
<dbReference type="Gene3D" id="3.40.50.300">
    <property type="entry name" value="P-loop containing nucleotide triphosphate hydrolases"/>
    <property type="match status" value="1"/>
</dbReference>
<name>A0A8J4WLX5_9TREM</name>
<keyword evidence="1" id="KW-0547">Nucleotide-binding</keyword>
<evidence type="ECO:0000256" key="1">
    <source>
        <dbReference type="ARBA" id="ARBA00022741"/>
    </source>
</evidence>
<dbReference type="SUPFAM" id="SSF52540">
    <property type="entry name" value="P-loop containing nucleoside triphosphate hydrolases"/>
    <property type="match status" value="1"/>
</dbReference>
<dbReference type="SMART" id="SM00175">
    <property type="entry name" value="RAB"/>
    <property type="match status" value="1"/>
</dbReference>
<dbReference type="PROSITE" id="PS51419">
    <property type="entry name" value="RAB"/>
    <property type="match status" value="1"/>
</dbReference>
<dbReference type="EMBL" id="LUCH01014904">
    <property type="protein sequence ID" value="KAF5395335.1"/>
    <property type="molecule type" value="Genomic_DNA"/>
</dbReference>
<dbReference type="OrthoDB" id="63533at2759"/>
<dbReference type="InterPro" id="IPR001806">
    <property type="entry name" value="Small_GTPase"/>
</dbReference>
<dbReference type="PANTHER" id="PTHR24073">
    <property type="entry name" value="DRAB5-RELATED"/>
    <property type="match status" value="1"/>
</dbReference>
<protein>
    <submittedName>
        <fullName evidence="3">Uncharacterized protein</fullName>
    </submittedName>
</protein>
<dbReference type="GO" id="GO:0003924">
    <property type="term" value="F:GTPase activity"/>
    <property type="evidence" value="ECO:0007669"/>
    <property type="project" value="InterPro"/>
</dbReference>